<organism evidence="2 3">
    <name type="scientific">Occallatibacter riparius</name>
    <dbReference type="NCBI Taxonomy" id="1002689"/>
    <lineage>
        <taxon>Bacteria</taxon>
        <taxon>Pseudomonadati</taxon>
        <taxon>Acidobacteriota</taxon>
        <taxon>Terriglobia</taxon>
        <taxon>Terriglobales</taxon>
        <taxon>Acidobacteriaceae</taxon>
        <taxon>Occallatibacter</taxon>
    </lineage>
</organism>
<gene>
    <name evidence="2" type="ORF">MOP44_16950</name>
</gene>
<dbReference type="EMBL" id="CP093313">
    <property type="protein sequence ID" value="UWZ82259.1"/>
    <property type="molecule type" value="Genomic_DNA"/>
</dbReference>
<dbReference type="RefSeq" id="WP_260791415.1">
    <property type="nucleotide sequence ID" value="NZ_CP093313.1"/>
</dbReference>
<dbReference type="InterPro" id="IPR000073">
    <property type="entry name" value="AB_hydrolase_1"/>
</dbReference>
<dbReference type="GO" id="GO:0080032">
    <property type="term" value="F:methyl jasmonate esterase activity"/>
    <property type="evidence" value="ECO:0007669"/>
    <property type="project" value="TreeGrafter"/>
</dbReference>
<feature type="domain" description="AB hydrolase-1" evidence="1">
    <location>
        <begin position="4"/>
        <end position="231"/>
    </location>
</feature>
<keyword evidence="2" id="KW-0378">Hydrolase</keyword>
<reference evidence="2" key="1">
    <citation type="submission" date="2021-04" db="EMBL/GenBank/DDBJ databases">
        <title>Phylogenetic analysis of Acidobacteriaceae.</title>
        <authorList>
            <person name="Qiu L."/>
            <person name="Zhang Q."/>
        </authorList>
    </citation>
    <scope>NUCLEOTIDE SEQUENCE</scope>
    <source>
        <strain evidence="2">DSM 25168</strain>
    </source>
</reference>
<accession>A0A9J7BIF0</accession>
<dbReference type="AlphaFoldDB" id="A0A9J7BIF0"/>
<protein>
    <submittedName>
        <fullName evidence="2">Alpha/beta fold hydrolase</fullName>
    </submittedName>
</protein>
<dbReference type="InterPro" id="IPR029058">
    <property type="entry name" value="AB_hydrolase_fold"/>
</dbReference>
<evidence type="ECO:0000259" key="1">
    <source>
        <dbReference type="Pfam" id="PF12697"/>
    </source>
</evidence>
<dbReference type="SUPFAM" id="SSF53474">
    <property type="entry name" value="alpha/beta-Hydrolases"/>
    <property type="match status" value="1"/>
</dbReference>
<dbReference type="InterPro" id="IPR045889">
    <property type="entry name" value="MES/HNL"/>
</dbReference>
<dbReference type="PANTHER" id="PTHR10992">
    <property type="entry name" value="METHYLESTERASE FAMILY MEMBER"/>
    <property type="match status" value="1"/>
</dbReference>
<name>A0A9J7BIF0_9BACT</name>
<dbReference type="KEGG" id="orp:MOP44_16950"/>
<dbReference type="Gene3D" id="3.40.50.1820">
    <property type="entry name" value="alpha/beta hydrolase"/>
    <property type="match status" value="1"/>
</dbReference>
<dbReference type="Pfam" id="PF12697">
    <property type="entry name" value="Abhydrolase_6"/>
    <property type="match status" value="1"/>
</dbReference>
<dbReference type="PANTHER" id="PTHR10992:SF1086">
    <property type="entry name" value="AB HYDROLASE-1 DOMAIN-CONTAINING PROTEIN"/>
    <property type="match status" value="1"/>
</dbReference>
<evidence type="ECO:0000313" key="3">
    <source>
        <dbReference type="Proteomes" id="UP001059380"/>
    </source>
</evidence>
<sequence length="244" mass="26641">MATFVLIHGAWHGGWCWRKVVPLLESRGHTVVAPDLPSHGDDPASPVTVTLASYAERICEVVAAQKEPVILLAHSMAGVVITQAAEICAERVRALVYLTAFLPRNGESLMTWSEQDPGSLLNGNIVRAMDGAVNFRPEAAHAAFYANCTAEDEAFAVSRLMPQGVGPFADTVTTTPERWGGIPRYYIECVRDRAINLPLQQAMHSASPCRKVFSIDTDHSPFFSAPEELVRILLEIEEDSELGS</sequence>
<dbReference type="Proteomes" id="UP001059380">
    <property type="component" value="Chromosome"/>
</dbReference>
<proteinExistence type="predicted"/>
<dbReference type="GO" id="GO:0080030">
    <property type="term" value="F:methyl indole-3-acetate esterase activity"/>
    <property type="evidence" value="ECO:0007669"/>
    <property type="project" value="TreeGrafter"/>
</dbReference>
<keyword evidence="3" id="KW-1185">Reference proteome</keyword>
<evidence type="ECO:0000313" key="2">
    <source>
        <dbReference type="EMBL" id="UWZ82259.1"/>
    </source>
</evidence>